<dbReference type="InterPro" id="IPR056924">
    <property type="entry name" value="SH3_Tf2-1"/>
</dbReference>
<dbReference type="Pfam" id="PF24626">
    <property type="entry name" value="SH3_Tf2-1"/>
    <property type="match status" value="1"/>
</dbReference>
<reference evidence="3" key="1">
    <citation type="journal article" date="2019" name="Plant Biotechnol. J.">
        <title>Genome sequencing of the Australian wild diploid species Gossypium australe highlights disease resistance and delayed gland morphogenesis.</title>
        <authorList>
            <person name="Cai Y."/>
            <person name="Cai X."/>
            <person name="Wang Q."/>
            <person name="Wang P."/>
            <person name="Zhang Y."/>
            <person name="Cai C."/>
            <person name="Xu Y."/>
            <person name="Wang K."/>
            <person name="Zhou Z."/>
            <person name="Wang C."/>
            <person name="Geng S."/>
            <person name="Li B."/>
            <person name="Dong Q."/>
            <person name="Hou Y."/>
            <person name="Wang H."/>
            <person name="Ai P."/>
            <person name="Liu Z."/>
            <person name="Yi F."/>
            <person name="Sun M."/>
            <person name="An G."/>
            <person name="Cheng J."/>
            <person name="Zhang Y."/>
            <person name="Shi Q."/>
            <person name="Xie Y."/>
            <person name="Shi X."/>
            <person name="Chang Y."/>
            <person name="Huang F."/>
            <person name="Chen Y."/>
            <person name="Hong S."/>
            <person name="Mi L."/>
            <person name="Sun Q."/>
            <person name="Zhang L."/>
            <person name="Zhou B."/>
            <person name="Peng R."/>
            <person name="Zhang X."/>
            <person name="Liu F."/>
        </authorList>
    </citation>
    <scope>NUCLEOTIDE SEQUENCE [LARGE SCALE GENOMIC DNA]</scope>
    <source>
        <strain evidence="3">cv. PA1801</strain>
    </source>
</reference>
<dbReference type="OrthoDB" id="1909122at2759"/>
<name>A0A5B6VAN0_9ROSI</name>
<dbReference type="GO" id="GO:0003676">
    <property type="term" value="F:nucleic acid binding"/>
    <property type="evidence" value="ECO:0007669"/>
    <property type="project" value="InterPro"/>
</dbReference>
<gene>
    <name evidence="2" type="ORF">EPI10_001238</name>
</gene>
<dbReference type="PANTHER" id="PTHR46148">
    <property type="entry name" value="CHROMO DOMAIN-CONTAINING PROTEIN"/>
    <property type="match status" value="1"/>
</dbReference>
<proteinExistence type="predicted"/>
<dbReference type="InterPro" id="IPR036397">
    <property type="entry name" value="RNaseH_sf"/>
</dbReference>
<evidence type="ECO:0000259" key="1">
    <source>
        <dbReference type="Pfam" id="PF24626"/>
    </source>
</evidence>
<dbReference type="AlphaFoldDB" id="A0A5B6VAN0"/>
<keyword evidence="3" id="KW-1185">Reference proteome</keyword>
<evidence type="ECO:0000313" key="3">
    <source>
        <dbReference type="Proteomes" id="UP000325315"/>
    </source>
</evidence>
<protein>
    <submittedName>
        <fullName evidence="2">DNA/RNA polymerases superfamily protein</fullName>
    </submittedName>
</protein>
<dbReference type="PANTHER" id="PTHR46148:SF44">
    <property type="entry name" value="GAG-POL POLYPROTEIN"/>
    <property type="match status" value="1"/>
</dbReference>
<feature type="domain" description="Tf2-1-like SH3-like" evidence="1">
    <location>
        <begin position="79"/>
        <end position="144"/>
    </location>
</feature>
<accession>A0A5B6VAN0</accession>
<comment type="caution">
    <text evidence="2">The sequence shown here is derived from an EMBL/GenBank/DDBJ whole genome shotgun (WGS) entry which is preliminary data.</text>
</comment>
<organism evidence="2 3">
    <name type="scientific">Gossypium australe</name>
    <dbReference type="NCBI Taxonomy" id="47621"/>
    <lineage>
        <taxon>Eukaryota</taxon>
        <taxon>Viridiplantae</taxon>
        <taxon>Streptophyta</taxon>
        <taxon>Embryophyta</taxon>
        <taxon>Tracheophyta</taxon>
        <taxon>Spermatophyta</taxon>
        <taxon>Magnoliopsida</taxon>
        <taxon>eudicotyledons</taxon>
        <taxon>Gunneridae</taxon>
        <taxon>Pentapetalae</taxon>
        <taxon>rosids</taxon>
        <taxon>malvids</taxon>
        <taxon>Malvales</taxon>
        <taxon>Malvaceae</taxon>
        <taxon>Malvoideae</taxon>
        <taxon>Gossypium</taxon>
    </lineage>
</organism>
<dbReference type="Proteomes" id="UP000325315">
    <property type="component" value="Unassembled WGS sequence"/>
</dbReference>
<sequence>MLWCCVLEFEGNYEKYLPLVEFAYNNSYHSSIKMALYEALYGRKCRTPLYWTRLSEKKIHGVDLICETKEKVKVIGIIGDTVFLKASPWKKVFRFGRKGKLSPRFIGSYEITERFKSVAYRLALPPKLEKIHNVFHVSMLRQYRSDPSHVNSPIEVEIQPNMTYSEEPIKILARYTKEL</sequence>
<evidence type="ECO:0000313" key="2">
    <source>
        <dbReference type="EMBL" id="KAA3466123.1"/>
    </source>
</evidence>
<dbReference type="Gene3D" id="3.30.420.10">
    <property type="entry name" value="Ribonuclease H-like superfamily/Ribonuclease H"/>
    <property type="match status" value="1"/>
</dbReference>
<dbReference type="EMBL" id="SMMG02000007">
    <property type="protein sequence ID" value="KAA3466123.1"/>
    <property type="molecule type" value="Genomic_DNA"/>
</dbReference>